<feature type="domain" description="Phytase-like" evidence="1">
    <location>
        <begin position="360"/>
        <end position="638"/>
    </location>
</feature>
<dbReference type="EMBL" id="JAUKVY010000008">
    <property type="protein sequence ID" value="MDO1533321.1"/>
    <property type="molecule type" value="Genomic_DNA"/>
</dbReference>
<accession>A0ABT8S315</accession>
<organism evidence="2 3">
    <name type="scientific">Variovorax ginsengisoli</name>
    <dbReference type="NCBI Taxonomy" id="363844"/>
    <lineage>
        <taxon>Bacteria</taxon>
        <taxon>Pseudomonadati</taxon>
        <taxon>Pseudomonadota</taxon>
        <taxon>Betaproteobacteria</taxon>
        <taxon>Burkholderiales</taxon>
        <taxon>Comamonadaceae</taxon>
        <taxon>Variovorax</taxon>
    </lineage>
</organism>
<dbReference type="Proteomes" id="UP001169027">
    <property type="component" value="Unassembled WGS sequence"/>
</dbReference>
<reference evidence="2" key="1">
    <citation type="submission" date="2023-06" db="EMBL/GenBank/DDBJ databases">
        <authorList>
            <person name="Jiang Y."/>
            <person name="Liu Q."/>
        </authorList>
    </citation>
    <scope>NUCLEOTIDE SEQUENCE</scope>
    <source>
        <strain evidence="2">CGMCC 1.12090</strain>
    </source>
</reference>
<dbReference type="PROSITE" id="PS51257">
    <property type="entry name" value="PROKAR_LIPOPROTEIN"/>
    <property type="match status" value="1"/>
</dbReference>
<gene>
    <name evidence="2" type="ORF">Q2T77_13560</name>
</gene>
<sequence>MNERSRMTWLAAVGAGLVVAACGGGSGGGFALPAGGASTGGTGGSTGSGGNVTAGQSVSGVFLDAAVEGLDYVAGTAAKAVTSAKGEFACKAGETVSFSLGALAIGSAACGTSITPLALAGQQATADGLKADAVVNRLVALQSFDEDGDPSNGIRITDAMKNALKAGALDFSASAASFDTALSTLLATLPAPYATRVSDAGRRALAREHFENTLASQLGAPVVETATQTNALGSIAVSVTRHQLQADAKFNVPYEGANDKIRADFPNGFLPAYGSGLAFKGTAADGALEFYAITDRGPNGDGPTAPVPGGAGTSISKVFPAPSFAPSFGLVTIGKTGARLQNSVALKVDATRKATGLPPQSGVGATGETPLTDAYVFDAAKANFDANGLDPETLVLDKARKVLWSSDEYGPFIVRINIDTGVIEKKYAPGAGATDLPAVLAQRRPNRGMEGLTLDVASGRLHGFLQSPIDPRDGAGKSLKAKPPGGSNTDVRHIAKFTRWLEFDPGTEHSKLYAYPIDGSQYDKDRTGNAKLGDVVSLGNGRFIVIEQGARKSDAKVFNKLMLVEIPANATDIAALDHNLEISSITQAVSNGADWSGVVTMKKTELLDLNALGWMAEKAEGLTLVDDHTLALVNDNDFGLSTMLLDASGQRVAGSIEDCSVDAAGAILSGCPAGVVVARLTRGSDTERPTRLWLLRFDRQLTALTLPAS</sequence>
<dbReference type="Pfam" id="PF13449">
    <property type="entry name" value="Phytase-like"/>
    <property type="match status" value="1"/>
</dbReference>
<evidence type="ECO:0000313" key="3">
    <source>
        <dbReference type="Proteomes" id="UP001169027"/>
    </source>
</evidence>
<dbReference type="PANTHER" id="PTHR37957">
    <property type="entry name" value="BLR7070 PROTEIN"/>
    <property type="match status" value="1"/>
</dbReference>
<comment type="caution">
    <text evidence="2">The sequence shown here is derived from an EMBL/GenBank/DDBJ whole genome shotgun (WGS) entry which is preliminary data.</text>
</comment>
<evidence type="ECO:0000259" key="1">
    <source>
        <dbReference type="Pfam" id="PF13449"/>
    </source>
</evidence>
<evidence type="ECO:0000313" key="2">
    <source>
        <dbReference type="EMBL" id="MDO1533321.1"/>
    </source>
</evidence>
<keyword evidence="3" id="KW-1185">Reference proteome</keyword>
<protein>
    <submittedName>
        <fullName evidence="2">Esterase-like activity of phytase family protein</fullName>
    </submittedName>
</protein>
<proteinExistence type="predicted"/>
<dbReference type="RefSeq" id="WP_301809677.1">
    <property type="nucleotide sequence ID" value="NZ_JAUJZH010000008.1"/>
</dbReference>
<name>A0ABT8S315_9BURK</name>
<dbReference type="InterPro" id="IPR027372">
    <property type="entry name" value="Phytase-like_dom"/>
</dbReference>
<dbReference type="PANTHER" id="PTHR37957:SF1">
    <property type="entry name" value="PHYTASE-LIKE DOMAIN-CONTAINING PROTEIN"/>
    <property type="match status" value="1"/>
</dbReference>